<proteinExistence type="predicted"/>
<protein>
    <submittedName>
        <fullName evidence="1">P-loop containing nucleoside triphosphate hydrolase protein</fullName>
    </submittedName>
</protein>
<evidence type="ECO:0000313" key="2">
    <source>
        <dbReference type="Proteomes" id="UP000814128"/>
    </source>
</evidence>
<name>A0ACB8QKM7_9AGAM</name>
<keyword evidence="1" id="KW-0378">Hydrolase</keyword>
<sequence>MPPKKGIVRSGNAGNSSKTSKNVQPAQESQKPQKPLAPPLFPAGFKYPLNLLQERCQKNGWQTPEVITRKSGDGYSFVIILSRLVQKSAGQETETVRFEPHPPYICPSTIEARHWGATYALYRFCNGIQLERVLPPGPRDYWKALAAEHKAAPDHLKWQYEADPFAARTSVDERQAKAARKKEDVRSGKAVERKATKEFENEVEVKMSLELRDMVESTIQKELAKFPQAEGNTSLILAESQADDLLKQLLSLGFKQTQARKAIAYLSEPSPFATNLLQSASPLNACIEYLILNIPEVDLPPRFLPSYNSSNPFVTGLHGSADDIGKRWLEERAVKLGGFPAHIVRENTTEGLLATSFAHLIASLNRRLLGEDWRELLNENVTANPAGEVEDRISTEDIESMGAHWDEKDEHSLIMPLFSAPLQLNFVIPPHITYNRSSHPPPMYITSTEAPAYVRLHLLAQVLKAFKSGTILDNGFGILLGAMQIVDEQWALIEDQGPPDITSVMQHLMPQLPDDDDDREEVTETRQKSRRRVPAQRRDRRTDTQVKAEFEEVQNKGLYKDMLQTRGRLPAFKAKDEFLVMLEQSRVVVVVGETGSGKTTQLPQFVLDSLISSGKGSSANILITQPRRISAISVAARVSAERCMDGSVGYSIRGESNQVETTKLLFCTTGVVLRRLSVGDKLAGVTHIIVDEVHERSVDGDFLLLELKDLLVTHPTLKVVLMSATINHETFIRYFNGAPLLTISGYAHPVEDRYLEDYIADINYMPNAARSAGGRRKDDEENDFVDLGLNERHSSAIRVLDRQDKVDTGLASRVVSHIIETAEAKGGILVFMPGVQEIRDLVYQLNSLYRDNKAATVFPLHANLSNEEQRSVFRSVPGWKIVVATNVAETSITIDDIVYVVDGGRVKETQFEHETGLTRLVEIWVTRAAARQRRGRAGRTQPGICYKLYTRARERKMAAFPTPEIRRVPLESIALTVKATRENIDVKLFLNRAIDPPSVATMDKALSVLDELGAIDQAGKLTALGRLMSQLPVDLRLGKMLILATVFQCLDPILTIASFLSSKPLFLSPLDNREEAARQRKTFAQDRSDLLTDLAAYNECVRMREDSARAFNRFAENNFISKSTFNDVRTLRNELLAALTSIGLVPYDTSPTAPYLNTHSSTTLIKSIVFAALYPRVARVMLPRGALKFNQTAGGAVQRENTAKEYKVIDMRGERVWIHPASIVFGEAVWKSGLVASFQRVATSKVYLRDVTEVPLYALLLFGGKITVNHVGGGLTVGGREGMIRLKAWPRIGILVQQLRWLLDAQLMRVVDSSGALSLGKNNAVIRTMLALLESDGMSQREI</sequence>
<gene>
    <name evidence="1" type="ORF">K488DRAFT_86127</name>
</gene>
<dbReference type="Proteomes" id="UP000814128">
    <property type="component" value="Unassembled WGS sequence"/>
</dbReference>
<dbReference type="EMBL" id="MU273555">
    <property type="protein sequence ID" value="KAI0032148.1"/>
    <property type="molecule type" value="Genomic_DNA"/>
</dbReference>
<organism evidence="1 2">
    <name type="scientific">Vararia minispora EC-137</name>
    <dbReference type="NCBI Taxonomy" id="1314806"/>
    <lineage>
        <taxon>Eukaryota</taxon>
        <taxon>Fungi</taxon>
        <taxon>Dikarya</taxon>
        <taxon>Basidiomycota</taxon>
        <taxon>Agaricomycotina</taxon>
        <taxon>Agaricomycetes</taxon>
        <taxon>Russulales</taxon>
        <taxon>Lachnocladiaceae</taxon>
        <taxon>Vararia</taxon>
    </lineage>
</organism>
<keyword evidence="2" id="KW-1185">Reference proteome</keyword>
<comment type="caution">
    <text evidence="1">The sequence shown here is derived from an EMBL/GenBank/DDBJ whole genome shotgun (WGS) entry which is preliminary data.</text>
</comment>
<accession>A0ACB8QKM7</accession>
<reference evidence="1" key="1">
    <citation type="submission" date="2021-02" db="EMBL/GenBank/DDBJ databases">
        <authorList>
            <consortium name="DOE Joint Genome Institute"/>
            <person name="Ahrendt S."/>
            <person name="Looney B.P."/>
            <person name="Miyauchi S."/>
            <person name="Morin E."/>
            <person name="Drula E."/>
            <person name="Courty P.E."/>
            <person name="Chicoki N."/>
            <person name="Fauchery L."/>
            <person name="Kohler A."/>
            <person name="Kuo A."/>
            <person name="Labutti K."/>
            <person name="Pangilinan J."/>
            <person name="Lipzen A."/>
            <person name="Riley R."/>
            <person name="Andreopoulos W."/>
            <person name="He G."/>
            <person name="Johnson J."/>
            <person name="Barry K.W."/>
            <person name="Grigoriev I.V."/>
            <person name="Nagy L."/>
            <person name="Hibbett D."/>
            <person name="Henrissat B."/>
            <person name="Matheny P.B."/>
            <person name="Labbe J."/>
            <person name="Martin F."/>
        </authorList>
    </citation>
    <scope>NUCLEOTIDE SEQUENCE</scope>
    <source>
        <strain evidence="1">EC-137</strain>
    </source>
</reference>
<evidence type="ECO:0000313" key="1">
    <source>
        <dbReference type="EMBL" id="KAI0032148.1"/>
    </source>
</evidence>
<reference evidence="1" key="2">
    <citation type="journal article" date="2022" name="New Phytol.">
        <title>Evolutionary transition to the ectomycorrhizal habit in the genomes of a hyperdiverse lineage of mushroom-forming fungi.</title>
        <authorList>
            <person name="Looney B."/>
            <person name="Miyauchi S."/>
            <person name="Morin E."/>
            <person name="Drula E."/>
            <person name="Courty P.E."/>
            <person name="Kohler A."/>
            <person name="Kuo A."/>
            <person name="LaButti K."/>
            <person name="Pangilinan J."/>
            <person name="Lipzen A."/>
            <person name="Riley R."/>
            <person name="Andreopoulos W."/>
            <person name="He G."/>
            <person name="Johnson J."/>
            <person name="Nolan M."/>
            <person name="Tritt A."/>
            <person name="Barry K.W."/>
            <person name="Grigoriev I.V."/>
            <person name="Nagy L.G."/>
            <person name="Hibbett D."/>
            <person name="Henrissat B."/>
            <person name="Matheny P.B."/>
            <person name="Labbe J."/>
            <person name="Martin F.M."/>
        </authorList>
    </citation>
    <scope>NUCLEOTIDE SEQUENCE</scope>
    <source>
        <strain evidence="1">EC-137</strain>
    </source>
</reference>